<comment type="caution">
    <text evidence="2">The sequence shown here is derived from an EMBL/GenBank/DDBJ whole genome shotgun (WGS) entry which is preliminary data.</text>
</comment>
<proteinExistence type="predicted"/>
<dbReference type="AlphaFoldDB" id="A0A7C1FT84"/>
<dbReference type="InterPro" id="IPR038071">
    <property type="entry name" value="UROD/MetE-like_sf"/>
</dbReference>
<sequence length="316" mass="35818">MATLTKRERVQAALRGEVVDRPPVCFWHHFRPHGSGHRLAELTYDFFVRRFDLDIVKLMPDLRYPFPRRAVVELDDWYLIDAIDMRRSRYAQEWVRAVRHLRELVGPDVPIVVTVFSPLTQAMYAAARPELVLEHAAEHPALLHQVLALLAENIRAHLELVLAAGADGIFFALQGCTAAMMPVERYREFGRPYDLLALAGAADGWLNILHVHGDRELFFDDVLDYPVHALSWSDRRAGPSLREARQRTEKCLMGGWDEFGALASGPVEAIRAEALDALQQTGGRKFILANGCSVPDETDERWLTAARHIVEELRTA</sequence>
<dbReference type="PANTHER" id="PTHR47099:SF1">
    <property type="entry name" value="METHYLCOBAMIDE:COM METHYLTRANSFERASE MTBA"/>
    <property type="match status" value="1"/>
</dbReference>
<dbReference type="Gene3D" id="3.20.20.210">
    <property type="match status" value="1"/>
</dbReference>
<organism evidence="2">
    <name type="scientific">Thermomicrobium roseum</name>
    <dbReference type="NCBI Taxonomy" id="500"/>
    <lineage>
        <taxon>Bacteria</taxon>
        <taxon>Pseudomonadati</taxon>
        <taxon>Thermomicrobiota</taxon>
        <taxon>Thermomicrobia</taxon>
        <taxon>Thermomicrobiales</taxon>
        <taxon>Thermomicrobiaceae</taxon>
        <taxon>Thermomicrobium</taxon>
    </lineage>
</organism>
<dbReference type="GO" id="GO:0006779">
    <property type="term" value="P:porphyrin-containing compound biosynthetic process"/>
    <property type="evidence" value="ECO:0007669"/>
    <property type="project" value="InterPro"/>
</dbReference>
<evidence type="ECO:0000259" key="1">
    <source>
        <dbReference type="Pfam" id="PF01208"/>
    </source>
</evidence>
<protein>
    <submittedName>
        <fullName evidence="2">Uroporphyrinogen decarboxylase</fullName>
    </submittedName>
</protein>
<dbReference type="InterPro" id="IPR000257">
    <property type="entry name" value="Uroporphyrinogen_deCOase"/>
</dbReference>
<dbReference type="EMBL" id="DSJL01000011">
    <property type="protein sequence ID" value="HEF66244.1"/>
    <property type="molecule type" value="Genomic_DNA"/>
</dbReference>
<dbReference type="GO" id="GO:0004853">
    <property type="term" value="F:uroporphyrinogen decarboxylase activity"/>
    <property type="evidence" value="ECO:0007669"/>
    <property type="project" value="InterPro"/>
</dbReference>
<dbReference type="Pfam" id="PF01208">
    <property type="entry name" value="URO-D"/>
    <property type="match status" value="1"/>
</dbReference>
<name>A0A7C1FT84_THERO</name>
<gene>
    <name evidence="2" type="ORF">ENP47_11715</name>
</gene>
<dbReference type="InterPro" id="IPR052024">
    <property type="entry name" value="Methanogen_methyltrans"/>
</dbReference>
<accession>A0A7C1FT84</accession>
<reference evidence="2" key="1">
    <citation type="journal article" date="2020" name="mSystems">
        <title>Genome- and Community-Level Interaction Insights into Carbon Utilization and Element Cycling Functions of Hydrothermarchaeota in Hydrothermal Sediment.</title>
        <authorList>
            <person name="Zhou Z."/>
            <person name="Liu Y."/>
            <person name="Xu W."/>
            <person name="Pan J."/>
            <person name="Luo Z.H."/>
            <person name="Li M."/>
        </authorList>
    </citation>
    <scope>NUCLEOTIDE SEQUENCE [LARGE SCALE GENOMIC DNA]</scope>
    <source>
        <strain evidence="2">SpSt-222</strain>
    </source>
</reference>
<evidence type="ECO:0000313" key="2">
    <source>
        <dbReference type="EMBL" id="HEF66244.1"/>
    </source>
</evidence>
<dbReference type="PANTHER" id="PTHR47099">
    <property type="entry name" value="METHYLCOBAMIDE:COM METHYLTRANSFERASE MTBA"/>
    <property type="match status" value="1"/>
</dbReference>
<dbReference type="SUPFAM" id="SSF51726">
    <property type="entry name" value="UROD/MetE-like"/>
    <property type="match status" value="1"/>
</dbReference>
<feature type="domain" description="Uroporphyrinogen decarboxylase (URO-D)" evidence="1">
    <location>
        <begin position="61"/>
        <end position="312"/>
    </location>
</feature>